<evidence type="ECO:0000256" key="3">
    <source>
        <dbReference type="ARBA" id="ARBA00022989"/>
    </source>
</evidence>
<gene>
    <name evidence="9" type="ORF">EZS28_015548</name>
</gene>
<dbReference type="GO" id="GO:0043495">
    <property type="term" value="F:protein-membrane adaptor activity"/>
    <property type="evidence" value="ECO:0007669"/>
    <property type="project" value="TreeGrafter"/>
</dbReference>
<evidence type="ECO:0000256" key="7">
    <source>
        <dbReference type="SAM" id="Phobius"/>
    </source>
</evidence>
<dbReference type="InterPro" id="IPR012919">
    <property type="entry name" value="SUN_dom"/>
</dbReference>
<evidence type="ECO:0000256" key="1">
    <source>
        <dbReference type="ARBA" id="ARBA00004370"/>
    </source>
</evidence>
<dbReference type="OrthoDB" id="342281at2759"/>
<evidence type="ECO:0000313" key="10">
    <source>
        <dbReference type="Proteomes" id="UP000324800"/>
    </source>
</evidence>
<keyword evidence="2 7" id="KW-0812">Transmembrane</keyword>
<feature type="domain" description="SUN" evidence="8">
    <location>
        <begin position="240"/>
        <end position="415"/>
    </location>
</feature>
<feature type="region of interest" description="Disordered" evidence="6">
    <location>
        <begin position="1"/>
        <end position="44"/>
    </location>
</feature>
<keyword evidence="3 7" id="KW-1133">Transmembrane helix</keyword>
<evidence type="ECO:0000256" key="6">
    <source>
        <dbReference type="SAM" id="MobiDB-lite"/>
    </source>
</evidence>
<feature type="non-terminal residue" evidence="9">
    <location>
        <position position="415"/>
    </location>
</feature>
<feature type="compositionally biased region" description="Polar residues" evidence="6">
    <location>
        <begin position="1"/>
        <end position="11"/>
    </location>
</feature>
<evidence type="ECO:0000259" key="8">
    <source>
        <dbReference type="PROSITE" id="PS51469"/>
    </source>
</evidence>
<dbReference type="EMBL" id="SNRW01003784">
    <property type="protein sequence ID" value="KAA6388927.1"/>
    <property type="molecule type" value="Genomic_DNA"/>
</dbReference>
<feature type="coiled-coil region" evidence="5">
    <location>
        <begin position="139"/>
        <end position="187"/>
    </location>
</feature>
<dbReference type="InterPro" id="IPR045119">
    <property type="entry name" value="SUN1-5"/>
</dbReference>
<accession>A0A5J4W1Z5</accession>
<feature type="compositionally biased region" description="Basic and acidic residues" evidence="6">
    <location>
        <begin position="21"/>
        <end position="40"/>
    </location>
</feature>
<dbReference type="PANTHER" id="PTHR12911">
    <property type="entry name" value="SAD1/UNC-84-LIKE PROTEIN-RELATED"/>
    <property type="match status" value="1"/>
</dbReference>
<sequence length="415" mass="46477">MEGRAQDNNLLNEAVGLDKNGPNKDPAEPVSKKAGIETPDKAASTKTPFNLRDSFGLPLLDFFSGKQSILGKVVLVLLGIGYLLLLVFLYLSHNPHHSVNTKDIPNDGSFDSVIRELQQEVETVSVHQVENQEQFIKTKVEMYRRLNTLEKKVDKLNTDSDQHVSKLKNLEERLKLIKSDKKISSKEQKELIQFFTSELRDEVRSTISKTLEDDKLSDEISKAVLSRLGRTNQINIAQKAAGAQISDHSKGYDHTKKSIISSIAKVFTVNPLLIDPSIVLEGSDVELGECYPLKKEKTKEGTDKPSYITIKLPKEEPISGVTISHIPSGLTPSFTSAPRDFTATCIYDVPVSSESKKLKKEERLIAEGSFDPELLPHQTFEAQKFDIEGELKHLTCKSVRFEFVNNYGNEDYTCI</sequence>
<dbReference type="AlphaFoldDB" id="A0A5J4W1Z5"/>
<comment type="subcellular location">
    <subcellularLocation>
        <location evidence="1">Membrane</location>
    </subcellularLocation>
</comment>
<comment type="caution">
    <text evidence="9">The sequence shown here is derived from an EMBL/GenBank/DDBJ whole genome shotgun (WGS) entry which is preliminary data.</text>
</comment>
<protein>
    <recommendedName>
        <fullName evidence="8">SUN domain-containing protein</fullName>
    </recommendedName>
</protein>
<keyword evidence="4 7" id="KW-0472">Membrane</keyword>
<dbReference type="Proteomes" id="UP000324800">
    <property type="component" value="Unassembled WGS sequence"/>
</dbReference>
<keyword evidence="5" id="KW-0175">Coiled coil</keyword>
<proteinExistence type="predicted"/>
<feature type="transmembrane region" description="Helical" evidence="7">
    <location>
        <begin position="69"/>
        <end position="91"/>
    </location>
</feature>
<dbReference type="Gene3D" id="2.60.120.260">
    <property type="entry name" value="Galactose-binding domain-like"/>
    <property type="match status" value="1"/>
</dbReference>
<dbReference type="PANTHER" id="PTHR12911:SF8">
    <property type="entry name" value="KLAROID PROTEIN-RELATED"/>
    <property type="match status" value="1"/>
</dbReference>
<evidence type="ECO:0000256" key="4">
    <source>
        <dbReference type="ARBA" id="ARBA00023136"/>
    </source>
</evidence>
<organism evidence="9 10">
    <name type="scientific">Streblomastix strix</name>
    <dbReference type="NCBI Taxonomy" id="222440"/>
    <lineage>
        <taxon>Eukaryota</taxon>
        <taxon>Metamonada</taxon>
        <taxon>Preaxostyla</taxon>
        <taxon>Oxymonadida</taxon>
        <taxon>Streblomastigidae</taxon>
        <taxon>Streblomastix</taxon>
    </lineage>
</organism>
<dbReference type="PROSITE" id="PS51469">
    <property type="entry name" value="SUN"/>
    <property type="match status" value="1"/>
</dbReference>
<dbReference type="GO" id="GO:0005635">
    <property type="term" value="C:nuclear envelope"/>
    <property type="evidence" value="ECO:0007669"/>
    <property type="project" value="TreeGrafter"/>
</dbReference>
<evidence type="ECO:0000256" key="2">
    <source>
        <dbReference type="ARBA" id="ARBA00022692"/>
    </source>
</evidence>
<evidence type="ECO:0000256" key="5">
    <source>
        <dbReference type="SAM" id="Coils"/>
    </source>
</evidence>
<name>A0A5J4W1Z5_9EUKA</name>
<evidence type="ECO:0000313" key="9">
    <source>
        <dbReference type="EMBL" id="KAA6388927.1"/>
    </source>
</evidence>
<dbReference type="GO" id="GO:0016020">
    <property type="term" value="C:membrane"/>
    <property type="evidence" value="ECO:0007669"/>
    <property type="project" value="UniProtKB-SubCell"/>
</dbReference>
<reference evidence="9 10" key="1">
    <citation type="submission" date="2019-03" db="EMBL/GenBank/DDBJ databases">
        <title>Single cell metagenomics reveals metabolic interactions within the superorganism composed of flagellate Streblomastix strix and complex community of Bacteroidetes bacteria on its surface.</title>
        <authorList>
            <person name="Treitli S.C."/>
            <person name="Kolisko M."/>
            <person name="Husnik F."/>
            <person name="Keeling P."/>
            <person name="Hampl V."/>
        </authorList>
    </citation>
    <scope>NUCLEOTIDE SEQUENCE [LARGE SCALE GENOMIC DNA]</scope>
    <source>
        <strain evidence="9">ST1C</strain>
    </source>
</reference>
<dbReference type="Pfam" id="PF07738">
    <property type="entry name" value="Sad1_UNC"/>
    <property type="match status" value="1"/>
</dbReference>